<gene>
    <name evidence="2" type="ORF">BWX42_05530</name>
    <name evidence="3" type="ORF">FNV33_07255</name>
</gene>
<dbReference type="Proteomes" id="UP000315953">
    <property type="component" value="Chromosome"/>
</dbReference>
<accession>A0A1S8KNF1</accession>
<dbReference type="KEGG" id="dpm:FNV33_07255"/>
<dbReference type="EMBL" id="CP041626">
    <property type="protein sequence ID" value="QDO91837.1"/>
    <property type="molecule type" value="Genomic_DNA"/>
</dbReference>
<feature type="transmembrane region" description="Helical" evidence="1">
    <location>
        <begin position="31"/>
        <end position="52"/>
    </location>
</feature>
<organism evidence="2 4">
    <name type="scientific">Dolosigranulum pigrum</name>
    <dbReference type="NCBI Taxonomy" id="29394"/>
    <lineage>
        <taxon>Bacteria</taxon>
        <taxon>Bacillati</taxon>
        <taxon>Bacillota</taxon>
        <taxon>Bacilli</taxon>
        <taxon>Lactobacillales</taxon>
        <taxon>Carnobacteriaceae</taxon>
        <taxon>Dolosigranulum</taxon>
    </lineage>
</organism>
<protein>
    <submittedName>
        <fullName evidence="2">Uncharacterized protein</fullName>
    </submittedName>
</protein>
<name>A0A1S8KNF1_9LACT</name>
<dbReference type="AlphaFoldDB" id="A0A1S8KNF1"/>
<feature type="transmembrane region" description="Helical" evidence="1">
    <location>
        <begin position="88"/>
        <end position="106"/>
    </location>
</feature>
<dbReference type="EMBL" id="MUYF01000003">
    <property type="protein sequence ID" value="OOL81258.1"/>
    <property type="molecule type" value="Genomic_DNA"/>
</dbReference>
<evidence type="ECO:0000313" key="2">
    <source>
        <dbReference type="EMBL" id="OOL81258.1"/>
    </source>
</evidence>
<reference evidence="2 4" key="1">
    <citation type="submission" date="2017-01" db="EMBL/GenBank/DDBJ databases">
        <title>Complete Genome Sequence of Dolosigranulum pigrum isolated from a Patient with interstitial lung disease.</title>
        <authorList>
            <person name="Mukhopadhyay R."/>
            <person name="Joaquin J."/>
            <person name="Hogue R."/>
            <person name="Fitzgerald S."/>
            <person name="Jospin G."/>
            <person name="Eisen J.A."/>
            <person name="Chaturvedi V."/>
        </authorList>
    </citation>
    <scope>NUCLEOTIDE SEQUENCE [LARGE SCALE GENOMIC DNA]</scope>
    <source>
        <strain evidence="2 4">15S00348</strain>
    </source>
</reference>
<proteinExistence type="predicted"/>
<dbReference type="Proteomes" id="UP000190409">
    <property type="component" value="Unassembled WGS sequence"/>
</dbReference>
<feature type="transmembrane region" description="Helical" evidence="1">
    <location>
        <begin position="7"/>
        <end position="25"/>
    </location>
</feature>
<keyword evidence="1" id="KW-0812">Transmembrane</keyword>
<reference evidence="3 5" key="2">
    <citation type="submission" date="2019-07" db="EMBL/GenBank/DDBJ databases">
        <title>Genome assembly of a nasal isolate of Dolosigranulum pigrum from a chronic sinusitis patient.</title>
        <authorList>
            <person name="Baig S."/>
            <person name="Overballe-Petersen S."/>
            <person name="Kaspar U."/>
            <person name="Rendboe A."/>
            <person name="de Man T."/>
            <person name="Liu C."/>
            <person name="Price L.B."/>
            <person name="Stegger M."/>
            <person name="Becker K."/>
            <person name="Skytt Andersen P."/>
        </authorList>
    </citation>
    <scope>NUCLEOTIDE SEQUENCE [LARGE SCALE GENOMIC DNA]</scope>
    <source>
        <strain evidence="3 5">83VPs-KB5</strain>
    </source>
</reference>
<evidence type="ECO:0000256" key="1">
    <source>
        <dbReference type="SAM" id="Phobius"/>
    </source>
</evidence>
<keyword evidence="1" id="KW-1133">Transmembrane helix</keyword>
<sequence length="117" mass="13562">MYTQFKQGLFSLMVSYAAMMFYYLPSADNPLFDTLHLTLIVGLFIHGCYRLYHDGSSNSDMTKLLVQVGLFTVVFNLALPTIRDMFNTTIMFIGGYLLAILILKYVENRLYRIDRHN</sequence>
<evidence type="ECO:0000313" key="4">
    <source>
        <dbReference type="Proteomes" id="UP000190409"/>
    </source>
</evidence>
<dbReference type="RefSeq" id="WP_077862721.1">
    <property type="nucleotide sequence ID" value="NZ_CP040409.1"/>
</dbReference>
<evidence type="ECO:0000313" key="5">
    <source>
        <dbReference type="Proteomes" id="UP000315953"/>
    </source>
</evidence>
<feature type="transmembrane region" description="Helical" evidence="1">
    <location>
        <begin position="64"/>
        <end position="82"/>
    </location>
</feature>
<evidence type="ECO:0000313" key="3">
    <source>
        <dbReference type="EMBL" id="QDO91837.1"/>
    </source>
</evidence>
<keyword evidence="1" id="KW-0472">Membrane</keyword>